<dbReference type="Proteomes" id="UP000191154">
    <property type="component" value="Unassembled WGS sequence"/>
</dbReference>
<proteinExistence type="predicted"/>
<name>A0A1S8MQ74_CLOSA</name>
<dbReference type="SUPFAM" id="SSF48371">
    <property type="entry name" value="ARM repeat"/>
    <property type="match status" value="1"/>
</dbReference>
<reference evidence="1 2" key="1">
    <citation type="submission" date="2016-05" db="EMBL/GenBank/DDBJ databases">
        <title>Microbial solvent formation.</title>
        <authorList>
            <person name="Poehlein A."/>
            <person name="Montoya Solano J.D."/>
            <person name="Flitsch S."/>
            <person name="Krabben P."/>
            <person name="Duerre P."/>
            <person name="Daniel R."/>
        </authorList>
    </citation>
    <scope>NUCLEOTIDE SEQUENCE [LARGE SCALE GENOMIC DNA]</scope>
    <source>
        <strain evidence="1 2">L1-8</strain>
    </source>
</reference>
<sequence length="112" mass="12549">MNRAEELAKMFVAEAIKYGKVRKSGDSRLMDKQSEMISKVAAEIGALGENEINILNEFLDYENEFVRLHTALILLKTETNKSVEVLTNLTKVRGPVAVEARIILSELKKGNL</sequence>
<dbReference type="EMBL" id="LZYZ01000010">
    <property type="protein sequence ID" value="OOM06321.1"/>
    <property type="molecule type" value="Genomic_DNA"/>
</dbReference>
<protein>
    <recommendedName>
        <fullName evidence="3">DUF2019 domain-containing protein</fullName>
    </recommendedName>
</protein>
<organism evidence="1 2">
    <name type="scientific">Clostridium saccharobutylicum</name>
    <dbReference type="NCBI Taxonomy" id="169679"/>
    <lineage>
        <taxon>Bacteria</taxon>
        <taxon>Bacillati</taxon>
        <taxon>Bacillota</taxon>
        <taxon>Clostridia</taxon>
        <taxon>Eubacteriales</taxon>
        <taxon>Clostridiaceae</taxon>
        <taxon>Clostridium</taxon>
    </lineage>
</organism>
<evidence type="ECO:0000313" key="2">
    <source>
        <dbReference type="Proteomes" id="UP000191154"/>
    </source>
</evidence>
<comment type="caution">
    <text evidence="1">The sequence shown here is derived from an EMBL/GenBank/DDBJ whole genome shotgun (WGS) entry which is preliminary data.</text>
</comment>
<dbReference type="InterPro" id="IPR016024">
    <property type="entry name" value="ARM-type_fold"/>
</dbReference>
<dbReference type="AlphaFoldDB" id="A0A1S8MQ74"/>
<dbReference type="InterPro" id="IPR042236">
    <property type="entry name" value="PI3K_accessory_sf"/>
</dbReference>
<dbReference type="RefSeq" id="WP_077867219.1">
    <property type="nucleotide sequence ID" value="NZ_LZYZ01000010.1"/>
</dbReference>
<gene>
    <name evidence="1" type="ORF">CLOSAC_42400</name>
</gene>
<evidence type="ECO:0000313" key="1">
    <source>
        <dbReference type="EMBL" id="OOM06321.1"/>
    </source>
</evidence>
<dbReference type="Gene3D" id="1.25.40.70">
    <property type="entry name" value="Phosphatidylinositol 3-kinase, accessory domain (PIK)"/>
    <property type="match status" value="1"/>
</dbReference>
<accession>A0A1S8MQ74</accession>
<evidence type="ECO:0008006" key="3">
    <source>
        <dbReference type="Google" id="ProtNLM"/>
    </source>
</evidence>